<dbReference type="Pfam" id="PF13976">
    <property type="entry name" value="gag_pre-integrs"/>
    <property type="match status" value="1"/>
</dbReference>
<feature type="region of interest" description="Disordered" evidence="2">
    <location>
        <begin position="415"/>
        <end position="500"/>
    </location>
</feature>
<dbReference type="InterPro" id="IPR012337">
    <property type="entry name" value="RNaseH-like_sf"/>
</dbReference>
<dbReference type="PROSITE" id="PS50994">
    <property type="entry name" value="INTEGRASE"/>
    <property type="match status" value="1"/>
</dbReference>
<dbReference type="GO" id="GO:0008233">
    <property type="term" value="F:peptidase activity"/>
    <property type="evidence" value="ECO:0007669"/>
    <property type="project" value="UniProtKB-KW"/>
</dbReference>
<feature type="compositionally biased region" description="Basic and acidic residues" evidence="2">
    <location>
        <begin position="430"/>
        <end position="463"/>
    </location>
</feature>
<feature type="compositionally biased region" description="Polar residues" evidence="2">
    <location>
        <begin position="464"/>
        <end position="475"/>
    </location>
</feature>
<dbReference type="GO" id="GO:0015074">
    <property type="term" value="P:DNA integration"/>
    <property type="evidence" value="ECO:0007669"/>
    <property type="project" value="InterPro"/>
</dbReference>
<protein>
    <submittedName>
        <fullName evidence="4">Putative ribonuclease H-like domain-containing protein</fullName>
    </submittedName>
</protein>
<name>A0A6L2KVJ2_TANCI</name>
<feature type="domain" description="Integrase catalytic" evidence="3">
    <location>
        <begin position="314"/>
        <end position="420"/>
    </location>
</feature>
<keyword evidence="1" id="KW-0645">Protease</keyword>
<proteinExistence type="predicted"/>
<dbReference type="InterPro" id="IPR025724">
    <property type="entry name" value="GAG-pre-integrase_dom"/>
</dbReference>
<evidence type="ECO:0000259" key="3">
    <source>
        <dbReference type="PROSITE" id="PS50994"/>
    </source>
</evidence>
<keyword evidence="1" id="KW-0378">Hydrolase</keyword>
<dbReference type="GO" id="GO:0003676">
    <property type="term" value="F:nucleic acid binding"/>
    <property type="evidence" value="ECO:0007669"/>
    <property type="project" value="InterPro"/>
</dbReference>
<sequence>MDKCKTRLGYNVVPPPYTRNFMPPKLNLIYPSLDNFVDVNKYVSESEVEKPIVESIKHKTFRTENGAPIIKDWVSESEEEDEPKVQTVKPNFTKIKPKVHTARPKAVLNAVQGNHVNVVKASTYWVWRPKHKVLDHVFRNNGASMSFKRFDYGNPQQDLKDKGVIDSGCSRHITGNKSYFTDYEEINRGFVAFGGNSKGGKITEKCKIRTDFKLTDESHVLLKVPRKDNMYNVDLKNVIPQGGHTYLFAKATSEESNLWHRRLGHVNFKTINKLVKGNLVRGLPSNHFEINETGVACQKGKQHRASCKTKTASSISQPLKMLHMDLFGPTFIKSLMKKMYCLVVTDEFSRFSWIFFLAAKDETSEILKTFITNIENLIDLRVKVIRCDNETEFKNRVMNQFYEMKGIKRKLSVARTPYSKDSPGAGYKPSSEEEKKDVKDPRNKDSKIPSTKEPRVNQEEKDSVNNTNRVNACSSTVNTANNEVNNVGRKSSIELPDDLNMPDLEDISIFKDK</sequence>
<dbReference type="PANTHER" id="PTHR42648:SF32">
    <property type="entry name" value="RIBONUCLEASE H-LIKE DOMAIN, GAG-PRE-INTEGRASE DOMAIN PROTEIN-RELATED"/>
    <property type="match status" value="1"/>
</dbReference>
<dbReference type="SUPFAM" id="SSF53098">
    <property type="entry name" value="Ribonuclease H-like"/>
    <property type="match status" value="1"/>
</dbReference>
<evidence type="ECO:0000256" key="1">
    <source>
        <dbReference type="ARBA" id="ARBA00022670"/>
    </source>
</evidence>
<dbReference type="Gene3D" id="3.30.420.10">
    <property type="entry name" value="Ribonuclease H-like superfamily/Ribonuclease H"/>
    <property type="match status" value="1"/>
</dbReference>
<dbReference type="EMBL" id="BKCJ010002954">
    <property type="protein sequence ID" value="GEU52015.1"/>
    <property type="molecule type" value="Genomic_DNA"/>
</dbReference>
<dbReference type="GO" id="GO:0006508">
    <property type="term" value="P:proteolysis"/>
    <property type="evidence" value="ECO:0007669"/>
    <property type="project" value="UniProtKB-KW"/>
</dbReference>
<evidence type="ECO:0000313" key="4">
    <source>
        <dbReference type="EMBL" id="GEU52015.1"/>
    </source>
</evidence>
<feature type="compositionally biased region" description="Low complexity" evidence="2">
    <location>
        <begin position="476"/>
        <end position="487"/>
    </location>
</feature>
<evidence type="ECO:0000256" key="2">
    <source>
        <dbReference type="SAM" id="MobiDB-lite"/>
    </source>
</evidence>
<dbReference type="AlphaFoldDB" id="A0A6L2KVJ2"/>
<gene>
    <name evidence="4" type="ORF">Tci_023993</name>
</gene>
<organism evidence="4">
    <name type="scientific">Tanacetum cinerariifolium</name>
    <name type="common">Dalmatian daisy</name>
    <name type="synonym">Chrysanthemum cinerariifolium</name>
    <dbReference type="NCBI Taxonomy" id="118510"/>
    <lineage>
        <taxon>Eukaryota</taxon>
        <taxon>Viridiplantae</taxon>
        <taxon>Streptophyta</taxon>
        <taxon>Embryophyta</taxon>
        <taxon>Tracheophyta</taxon>
        <taxon>Spermatophyta</taxon>
        <taxon>Magnoliopsida</taxon>
        <taxon>eudicotyledons</taxon>
        <taxon>Gunneridae</taxon>
        <taxon>Pentapetalae</taxon>
        <taxon>asterids</taxon>
        <taxon>campanulids</taxon>
        <taxon>Asterales</taxon>
        <taxon>Asteraceae</taxon>
        <taxon>Asteroideae</taxon>
        <taxon>Anthemideae</taxon>
        <taxon>Anthemidinae</taxon>
        <taxon>Tanacetum</taxon>
    </lineage>
</organism>
<dbReference type="InterPro" id="IPR054722">
    <property type="entry name" value="PolX-like_BBD"/>
</dbReference>
<accession>A0A6L2KVJ2</accession>
<dbReference type="InterPro" id="IPR039537">
    <property type="entry name" value="Retrotran_Ty1/copia-like"/>
</dbReference>
<reference evidence="4" key="1">
    <citation type="journal article" date="2019" name="Sci. Rep.">
        <title>Draft genome of Tanacetum cinerariifolium, the natural source of mosquito coil.</title>
        <authorList>
            <person name="Yamashiro T."/>
            <person name="Shiraishi A."/>
            <person name="Satake H."/>
            <person name="Nakayama K."/>
        </authorList>
    </citation>
    <scope>NUCLEOTIDE SEQUENCE</scope>
</reference>
<dbReference type="InterPro" id="IPR001584">
    <property type="entry name" value="Integrase_cat-core"/>
</dbReference>
<comment type="caution">
    <text evidence="4">The sequence shown here is derived from an EMBL/GenBank/DDBJ whole genome shotgun (WGS) entry which is preliminary data.</text>
</comment>
<dbReference type="InterPro" id="IPR036397">
    <property type="entry name" value="RNaseH_sf"/>
</dbReference>
<dbReference type="Pfam" id="PF00665">
    <property type="entry name" value="rve"/>
    <property type="match status" value="1"/>
</dbReference>
<dbReference type="PANTHER" id="PTHR42648">
    <property type="entry name" value="TRANSPOSASE, PUTATIVE-RELATED"/>
    <property type="match status" value="1"/>
</dbReference>
<dbReference type="Pfam" id="PF22936">
    <property type="entry name" value="Pol_BBD"/>
    <property type="match status" value="1"/>
</dbReference>